<reference evidence="3" key="1">
    <citation type="journal article" date="2019" name="Int. J. Syst. Evol. Microbiol.">
        <title>The Global Catalogue of Microorganisms (GCM) 10K type strain sequencing project: providing services to taxonomists for standard genome sequencing and annotation.</title>
        <authorList>
            <consortium name="The Broad Institute Genomics Platform"/>
            <consortium name="The Broad Institute Genome Sequencing Center for Infectious Disease"/>
            <person name="Wu L."/>
            <person name="Ma J."/>
        </authorList>
    </citation>
    <scope>NUCLEOTIDE SEQUENCE [LARGE SCALE GENOMIC DNA]</scope>
    <source>
        <strain evidence="3">JCM 17926</strain>
    </source>
</reference>
<dbReference type="Pfam" id="PF07609">
    <property type="entry name" value="DUF1572"/>
    <property type="match status" value="1"/>
</dbReference>
<organism evidence="2 3">
    <name type="scientific">Pontibacter saemangeumensis</name>
    <dbReference type="NCBI Taxonomy" id="1084525"/>
    <lineage>
        <taxon>Bacteria</taxon>
        <taxon>Pseudomonadati</taxon>
        <taxon>Bacteroidota</taxon>
        <taxon>Cytophagia</taxon>
        <taxon>Cytophagales</taxon>
        <taxon>Hymenobacteraceae</taxon>
        <taxon>Pontibacter</taxon>
    </lineage>
</organism>
<feature type="coiled-coil region" evidence="1">
    <location>
        <begin position="35"/>
        <end position="62"/>
    </location>
</feature>
<gene>
    <name evidence="2" type="ORF">GCM10023188_44290</name>
</gene>
<keyword evidence="3" id="KW-1185">Reference proteome</keyword>
<evidence type="ECO:0000256" key="1">
    <source>
        <dbReference type="SAM" id="Coils"/>
    </source>
</evidence>
<comment type="caution">
    <text evidence="2">The sequence shown here is derived from an EMBL/GenBank/DDBJ whole genome shotgun (WGS) entry which is preliminary data.</text>
</comment>
<protein>
    <recommendedName>
        <fullName evidence="4">DinB superfamily protein</fullName>
    </recommendedName>
</protein>
<dbReference type="InterPro" id="IPR011466">
    <property type="entry name" value="DUF1572"/>
</dbReference>
<dbReference type="EMBL" id="BAABHC010000035">
    <property type="protein sequence ID" value="GAA4443473.1"/>
    <property type="molecule type" value="Genomic_DNA"/>
</dbReference>
<dbReference type="InterPro" id="IPR034660">
    <property type="entry name" value="DinB/YfiT-like"/>
</dbReference>
<name>A0ABP8M5P7_9BACT</name>
<dbReference type="Proteomes" id="UP001500552">
    <property type="component" value="Unassembled WGS sequence"/>
</dbReference>
<accession>A0ABP8M5P7</accession>
<keyword evidence="1" id="KW-0175">Coiled coil</keyword>
<dbReference type="SUPFAM" id="SSF109854">
    <property type="entry name" value="DinB/YfiT-like putative metalloenzymes"/>
    <property type="match status" value="1"/>
</dbReference>
<evidence type="ECO:0008006" key="4">
    <source>
        <dbReference type="Google" id="ProtNLM"/>
    </source>
</evidence>
<proteinExistence type="predicted"/>
<evidence type="ECO:0000313" key="2">
    <source>
        <dbReference type="EMBL" id="GAA4443473.1"/>
    </source>
</evidence>
<dbReference type="Gene3D" id="1.20.120.450">
    <property type="entry name" value="dinb family like domain"/>
    <property type="match status" value="1"/>
</dbReference>
<evidence type="ECO:0000313" key="3">
    <source>
        <dbReference type="Proteomes" id="UP001500552"/>
    </source>
</evidence>
<sequence length="176" mass="20209">MGVAGLLRDNSLTHSDAITVFEGQKRSLMLIETLKALFTRDLNKLRNEIELYEKEENLWRVEGHIANSAGNLCLHLVGNLNTYIGKEIGKSDYVRNRALEFSSRNVPREDLLNKIEDTVRVIHASLDRLDESDLASEYPVLVFEEMTSTQHLLVHLATHLTYHLGQINYHRRLLDT</sequence>